<protein>
    <submittedName>
        <fullName evidence="1">(northern house mosquito) hypothetical protein</fullName>
    </submittedName>
</protein>
<sequence length="126" mass="14433">MLKAQPFGESFASLVGIGNNRQKEEKKQNKLKITTIEKLCFPAKNSRQHPIFPPKLFVASRWLSLPTISYRDRALTCFSLPLQFHVRSLFKMVCTLDCSLKNLPAYILSCFALLSHTHTQHQLDIT</sequence>
<dbReference type="EMBL" id="HBUE01192718">
    <property type="protein sequence ID" value="CAG6525883.1"/>
    <property type="molecule type" value="Transcribed_RNA"/>
</dbReference>
<reference evidence="1" key="1">
    <citation type="submission" date="2021-05" db="EMBL/GenBank/DDBJ databases">
        <authorList>
            <person name="Alioto T."/>
            <person name="Alioto T."/>
            <person name="Gomez Garrido J."/>
        </authorList>
    </citation>
    <scope>NUCLEOTIDE SEQUENCE</scope>
</reference>
<evidence type="ECO:0000313" key="1">
    <source>
        <dbReference type="EMBL" id="CAG6577594.1"/>
    </source>
</evidence>
<proteinExistence type="predicted"/>
<dbReference type="AlphaFoldDB" id="A0A8D8JS62"/>
<name>A0A8D8JS62_CULPI</name>
<dbReference type="EMBL" id="HBUE01298671">
    <property type="protein sequence ID" value="CAG6577594.1"/>
    <property type="molecule type" value="Transcribed_RNA"/>
</dbReference>
<organism evidence="1">
    <name type="scientific">Culex pipiens</name>
    <name type="common">House mosquito</name>
    <dbReference type="NCBI Taxonomy" id="7175"/>
    <lineage>
        <taxon>Eukaryota</taxon>
        <taxon>Metazoa</taxon>
        <taxon>Ecdysozoa</taxon>
        <taxon>Arthropoda</taxon>
        <taxon>Hexapoda</taxon>
        <taxon>Insecta</taxon>
        <taxon>Pterygota</taxon>
        <taxon>Neoptera</taxon>
        <taxon>Endopterygota</taxon>
        <taxon>Diptera</taxon>
        <taxon>Nematocera</taxon>
        <taxon>Culicoidea</taxon>
        <taxon>Culicidae</taxon>
        <taxon>Culicinae</taxon>
        <taxon>Culicini</taxon>
        <taxon>Culex</taxon>
        <taxon>Culex</taxon>
    </lineage>
</organism>
<accession>A0A8D8JS62</accession>